<keyword evidence="3" id="KW-0406">Ion transport</keyword>
<dbReference type="EMBL" id="JAJEQR010000007">
    <property type="protein sequence ID" value="MCC2230022.1"/>
    <property type="molecule type" value="Genomic_DNA"/>
</dbReference>
<evidence type="ECO:0000256" key="6">
    <source>
        <dbReference type="SAM" id="MobiDB-lite"/>
    </source>
</evidence>
<dbReference type="AlphaFoldDB" id="A0AAE3E8T3"/>
<proteinExistence type="predicted"/>
<dbReference type="Proteomes" id="UP001198182">
    <property type="component" value="Unassembled WGS sequence"/>
</dbReference>
<keyword evidence="4" id="KW-0066">ATP synthesis</keyword>
<feature type="coiled-coil region" evidence="5">
    <location>
        <begin position="90"/>
        <end position="117"/>
    </location>
</feature>
<keyword evidence="5" id="KW-0175">Coiled coil</keyword>
<evidence type="ECO:0000313" key="7">
    <source>
        <dbReference type="EMBL" id="MCC2230022.1"/>
    </source>
</evidence>
<protein>
    <submittedName>
        <fullName evidence="7">Vacuolar family H+-ATPase subunit H</fullName>
    </submittedName>
</protein>
<dbReference type="InterPro" id="IPR028987">
    <property type="entry name" value="ATP_synth_B-like_membr_sf"/>
</dbReference>
<evidence type="ECO:0000256" key="3">
    <source>
        <dbReference type="ARBA" id="ARBA00023065"/>
    </source>
</evidence>
<dbReference type="RefSeq" id="WP_308452757.1">
    <property type="nucleotide sequence ID" value="NZ_JAJEQR010000007.1"/>
</dbReference>
<evidence type="ECO:0000256" key="4">
    <source>
        <dbReference type="ARBA" id="ARBA00023310"/>
    </source>
</evidence>
<comment type="caution">
    <text evidence="7">The sequence shown here is derived from an EMBL/GenBank/DDBJ whole genome shotgun (WGS) entry which is preliminary data.</text>
</comment>
<gene>
    <name evidence="7" type="ORF">LKD81_03265</name>
</gene>
<feature type="region of interest" description="Disordered" evidence="6">
    <location>
        <begin position="175"/>
        <end position="203"/>
    </location>
</feature>
<keyword evidence="8" id="KW-1185">Reference proteome</keyword>
<dbReference type="GO" id="GO:0006754">
    <property type="term" value="P:ATP biosynthetic process"/>
    <property type="evidence" value="ECO:0007669"/>
    <property type="project" value="UniProtKB-KW"/>
</dbReference>
<evidence type="ECO:0000256" key="5">
    <source>
        <dbReference type="SAM" id="Coils"/>
    </source>
</evidence>
<evidence type="ECO:0000256" key="2">
    <source>
        <dbReference type="ARBA" id="ARBA00022781"/>
    </source>
</evidence>
<keyword evidence="1" id="KW-0813">Transport</keyword>
<sequence length="203" mass="22825">MSRIEQLIGEIEMYLDSCKSQAFSNSKRIVVEKDVIDEMLVELRMRTPEEIKKYQKIIANKDAILADAKSRADAMIADANRQTAQLVNDHEITQQAQAEANQLLQQAQAQAQSIVDKAVMDANSIREGAVQYTDHQLATMQNLIAGAMENTQNRYNAFMSQLQSSLDVIVTNRKQLNPEEPQPTAEPEKEDDGFDIDIALDNK</sequence>
<name>A0AAE3E8T3_9FIRM</name>
<evidence type="ECO:0000256" key="1">
    <source>
        <dbReference type="ARBA" id="ARBA00022448"/>
    </source>
</evidence>
<accession>A0AAE3E8T3</accession>
<keyword evidence="2" id="KW-0375">Hydrogen ion transport</keyword>
<dbReference type="GO" id="GO:1902600">
    <property type="term" value="P:proton transmembrane transport"/>
    <property type="evidence" value="ECO:0007669"/>
    <property type="project" value="UniProtKB-KW"/>
</dbReference>
<organism evidence="7 8">
    <name type="scientific">Hominifimenecus microfluidus</name>
    <dbReference type="NCBI Taxonomy" id="2885348"/>
    <lineage>
        <taxon>Bacteria</taxon>
        <taxon>Bacillati</taxon>
        <taxon>Bacillota</taxon>
        <taxon>Clostridia</taxon>
        <taxon>Lachnospirales</taxon>
        <taxon>Lachnospiraceae</taxon>
        <taxon>Hominifimenecus</taxon>
    </lineage>
</organism>
<dbReference type="SUPFAM" id="SSF81573">
    <property type="entry name" value="F1F0 ATP synthase subunit B, membrane domain"/>
    <property type="match status" value="1"/>
</dbReference>
<evidence type="ECO:0000313" key="8">
    <source>
        <dbReference type="Proteomes" id="UP001198182"/>
    </source>
</evidence>
<reference evidence="7" key="1">
    <citation type="submission" date="2021-10" db="EMBL/GenBank/DDBJ databases">
        <title>Anaerobic single-cell dispensing facilitates the cultivation of human gut bacteria.</title>
        <authorList>
            <person name="Afrizal A."/>
        </authorList>
    </citation>
    <scope>NUCLEOTIDE SEQUENCE</scope>
    <source>
        <strain evidence="7">CLA-AA-H215</strain>
    </source>
</reference>